<comment type="caution">
    <text evidence="2">The sequence shown here is derived from an EMBL/GenBank/DDBJ whole genome shotgun (WGS) entry which is preliminary data.</text>
</comment>
<dbReference type="PATRIC" id="fig|1359196.3.peg.1326"/>
<name>A0A0F3MTA6_RICFI</name>
<evidence type="ECO:0000313" key="3">
    <source>
        <dbReference type="Proteomes" id="UP000033475"/>
    </source>
</evidence>
<gene>
    <name evidence="2" type="ORF">RFEPED_1370</name>
</gene>
<reference evidence="2 3" key="1">
    <citation type="submission" date="2015-01" db="EMBL/GenBank/DDBJ databases">
        <title>Genome Sequencing of Rickettsiales.</title>
        <authorList>
            <person name="Daugherty S.C."/>
            <person name="Su Q."/>
            <person name="Abolude K."/>
            <person name="Beier-Sexton M."/>
            <person name="Carlyon J.A."/>
            <person name="Carter R."/>
            <person name="Day N.P."/>
            <person name="Dumler S.J."/>
            <person name="Dyachenko V."/>
            <person name="Godinez A."/>
            <person name="Kurtti T.J."/>
            <person name="Lichay M."/>
            <person name="Mullins K.E."/>
            <person name="Ott S."/>
            <person name="Pappas-Brown V."/>
            <person name="Paris D.H."/>
            <person name="Patel P."/>
            <person name="Richards A.L."/>
            <person name="Sadzewicz L."/>
            <person name="Sears K."/>
            <person name="Seidman D."/>
            <person name="Sengamalay N."/>
            <person name="Stenos J."/>
            <person name="Tallon L.J."/>
            <person name="Vincent G."/>
            <person name="Fraser C.M."/>
            <person name="Munderloh U."/>
            <person name="Dunning-Hotopp J.C."/>
        </authorList>
    </citation>
    <scope>NUCLEOTIDE SEQUENCE [LARGE SCALE GENOMIC DNA]</scope>
    <source>
        <strain evidence="2 3">Pedreira</strain>
    </source>
</reference>
<keyword evidence="1" id="KW-0812">Transmembrane</keyword>
<organism evidence="2 3">
    <name type="scientific">Rickettsia felis str. Pedreira</name>
    <dbReference type="NCBI Taxonomy" id="1359196"/>
    <lineage>
        <taxon>Bacteria</taxon>
        <taxon>Pseudomonadati</taxon>
        <taxon>Pseudomonadota</taxon>
        <taxon>Alphaproteobacteria</taxon>
        <taxon>Rickettsiales</taxon>
        <taxon>Rickettsiaceae</taxon>
        <taxon>Rickettsieae</taxon>
        <taxon>Rickettsia</taxon>
        <taxon>spotted fever group</taxon>
    </lineage>
</organism>
<evidence type="ECO:0000256" key="1">
    <source>
        <dbReference type="SAM" id="Phobius"/>
    </source>
</evidence>
<evidence type="ECO:0000313" key="2">
    <source>
        <dbReference type="EMBL" id="KJV58975.1"/>
    </source>
</evidence>
<keyword evidence="1" id="KW-1133">Transmembrane helix</keyword>
<protein>
    <submittedName>
        <fullName evidence="2">Uncharacterized protein</fullName>
    </submittedName>
</protein>
<feature type="transmembrane region" description="Helical" evidence="1">
    <location>
        <begin position="124"/>
        <end position="144"/>
    </location>
</feature>
<proteinExistence type="predicted"/>
<dbReference type="Proteomes" id="UP000033475">
    <property type="component" value="Unassembled WGS sequence"/>
</dbReference>
<keyword evidence="1" id="KW-0472">Membrane</keyword>
<dbReference type="EMBL" id="LANQ01000001">
    <property type="protein sequence ID" value="KJV58975.1"/>
    <property type="molecule type" value="Genomic_DNA"/>
</dbReference>
<dbReference type="AlphaFoldDB" id="A0A0F3MTA6"/>
<accession>A0A0F3MTA6</accession>
<sequence length="177" mass="19738">MPEAQIDTVDWEAETTTNHCLSNFIINLFHIREVKDFIANITISNLANVFTAHIIGDNNYNLIKNDSTYYMIESSCDKDISLLSRGTNECAVFTLGNDTDTSLFSAINELIEGDREVNSAATGTIFICITTVVTLSILGVRYLANKIKVHINSDYHDDSDQHNICLGQIEDQEALNN</sequence>